<dbReference type="Pfam" id="PF22725">
    <property type="entry name" value="GFO_IDH_MocA_C3"/>
    <property type="match status" value="1"/>
</dbReference>
<dbReference type="Pfam" id="PF01408">
    <property type="entry name" value="GFO_IDH_MocA"/>
    <property type="match status" value="1"/>
</dbReference>
<dbReference type="Proteomes" id="UP000269097">
    <property type="component" value="Chromosome"/>
</dbReference>
<evidence type="ECO:0000313" key="4">
    <source>
        <dbReference type="Proteomes" id="UP000269097"/>
    </source>
</evidence>
<dbReference type="SUPFAM" id="SSF51735">
    <property type="entry name" value="NAD(P)-binding Rossmann-fold domains"/>
    <property type="match status" value="1"/>
</dbReference>
<feature type="domain" description="Gfo/Idh/MocA-like oxidoreductase N-terminal" evidence="1">
    <location>
        <begin position="1"/>
        <end position="118"/>
    </location>
</feature>
<dbReference type="GO" id="GO:0000166">
    <property type="term" value="F:nucleotide binding"/>
    <property type="evidence" value="ECO:0007669"/>
    <property type="project" value="InterPro"/>
</dbReference>
<dbReference type="Gene3D" id="3.40.50.720">
    <property type="entry name" value="NAD(P)-binding Rossmann-like Domain"/>
    <property type="match status" value="1"/>
</dbReference>
<dbReference type="EMBL" id="CP033433">
    <property type="protein sequence ID" value="AYQ71172.1"/>
    <property type="molecule type" value="Genomic_DNA"/>
</dbReference>
<dbReference type="KEGG" id="coh:EAV92_00230"/>
<name>A0A3G3JSK6_9BACL</name>
<reference evidence="3 4" key="1">
    <citation type="submission" date="2018-10" db="EMBL/GenBank/DDBJ databases">
        <title>Genome Sequence of Cohnella sp.</title>
        <authorList>
            <person name="Srinivasan S."/>
            <person name="Kim M.K."/>
        </authorList>
    </citation>
    <scope>NUCLEOTIDE SEQUENCE [LARGE SCALE GENOMIC DNA]</scope>
    <source>
        <strain evidence="3 4">18JY8-7</strain>
    </source>
</reference>
<dbReference type="PANTHER" id="PTHR43054:SF1">
    <property type="entry name" value="SCYLLO-INOSITOL 2-DEHYDROGENASE (NADP(+)) IOLU"/>
    <property type="match status" value="1"/>
</dbReference>
<dbReference type="InterPro" id="IPR036291">
    <property type="entry name" value="NAD(P)-bd_dom_sf"/>
</dbReference>
<dbReference type="InterPro" id="IPR000683">
    <property type="entry name" value="Gfo/Idh/MocA-like_OxRdtase_N"/>
</dbReference>
<evidence type="ECO:0000259" key="2">
    <source>
        <dbReference type="Pfam" id="PF22725"/>
    </source>
</evidence>
<dbReference type="RefSeq" id="WP_123039236.1">
    <property type="nucleotide sequence ID" value="NZ_CP033433.1"/>
</dbReference>
<gene>
    <name evidence="3" type="ORF">EAV92_00230</name>
</gene>
<keyword evidence="4" id="KW-1185">Reference proteome</keyword>
<sequence>MRFGIIGTNWIADRFLAAAREVQGFELTAVYSRTEEKAKEFAAKYGAAHTFTDIGQMADSGLIDAVYIASPNFLHAEQSILCMDHGIHVLCEKPAASNAREFRSMAKAAKRNGVVFMEAMKSTLLPNFQAIQENLPKLGKVRRYLASYCQYSSRYDAYKRGELPNAFNPSLSNGSLMDLGVYGIYPLVVLFGKPDAIKASGVLLESGADGEGSILLQYPDMDAVIMYSKITDSSLPSEIQGENGCMAIHGISQPHKVEIRYRDGSTEDLTKPQSEHTMAYEIREFVGLIEAGLSESPTNTHERSLLTLEIMDEARRQIGLVFPADQQ</sequence>
<evidence type="ECO:0000313" key="3">
    <source>
        <dbReference type="EMBL" id="AYQ71172.1"/>
    </source>
</evidence>
<accession>A0A3G3JSK6</accession>
<dbReference type="AlphaFoldDB" id="A0A3G3JSK6"/>
<evidence type="ECO:0000259" key="1">
    <source>
        <dbReference type="Pfam" id="PF01408"/>
    </source>
</evidence>
<dbReference type="InterPro" id="IPR055170">
    <property type="entry name" value="GFO_IDH_MocA-like_dom"/>
</dbReference>
<dbReference type="SUPFAM" id="SSF55347">
    <property type="entry name" value="Glyceraldehyde-3-phosphate dehydrogenase-like, C-terminal domain"/>
    <property type="match status" value="1"/>
</dbReference>
<organism evidence="3 4">
    <name type="scientific">Cohnella candidum</name>
    <dbReference type="NCBI Taxonomy" id="2674991"/>
    <lineage>
        <taxon>Bacteria</taxon>
        <taxon>Bacillati</taxon>
        <taxon>Bacillota</taxon>
        <taxon>Bacilli</taxon>
        <taxon>Bacillales</taxon>
        <taxon>Paenibacillaceae</taxon>
        <taxon>Cohnella</taxon>
    </lineage>
</organism>
<dbReference type="PANTHER" id="PTHR43054">
    <property type="match status" value="1"/>
</dbReference>
<protein>
    <submittedName>
        <fullName evidence="3">Gfo/Idh/MocA family oxidoreductase</fullName>
    </submittedName>
</protein>
<proteinExistence type="predicted"/>
<dbReference type="Gene3D" id="3.30.360.10">
    <property type="entry name" value="Dihydrodipicolinate Reductase, domain 2"/>
    <property type="match status" value="1"/>
</dbReference>
<feature type="domain" description="GFO/IDH/MocA-like oxidoreductase" evidence="2">
    <location>
        <begin position="137"/>
        <end position="245"/>
    </location>
</feature>